<organism evidence="2 3">
    <name type="scientific">Roseovarius lutimaris</name>
    <dbReference type="NCBI Taxonomy" id="1005928"/>
    <lineage>
        <taxon>Bacteria</taxon>
        <taxon>Pseudomonadati</taxon>
        <taxon>Pseudomonadota</taxon>
        <taxon>Alphaproteobacteria</taxon>
        <taxon>Rhodobacterales</taxon>
        <taxon>Roseobacteraceae</taxon>
        <taxon>Roseovarius</taxon>
    </lineage>
</organism>
<dbReference type="STRING" id="1005928.SAMN04487859_102248"/>
<dbReference type="GO" id="GO:0008168">
    <property type="term" value="F:methyltransferase activity"/>
    <property type="evidence" value="ECO:0007669"/>
    <property type="project" value="UniProtKB-KW"/>
</dbReference>
<dbReference type="NCBIfam" id="TIGR01444">
    <property type="entry name" value="fkbM_fam"/>
    <property type="match status" value="1"/>
</dbReference>
<feature type="domain" description="Methyltransferase FkbM" evidence="1">
    <location>
        <begin position="48"/>
        <end position="205"/>
    </location>
</feature>
<dbReference type="Proteomes" id="UP000198599">
    <property type="component" value="Unassembled WGS sequence"/>
</dbReference>
<sequence>MDTLYGPISTPAWPDDLIVRALRERGEWGAVETELAARVLRDGCRLWDVGAFLGTFSLGVSRFVTPSAVVAIEANRHLAPHLPRNLSQGMSCPTQVINAGVGLHRGWMIPTPAKEIVNNHGAQEYVFHDAPDNAPNEAVPCFPLRQLRHDHGNYDALKLDIEGAEIDALKSDYNYIKENQPVLWVECNETPQSLLLLSAMRSFGYAPFYIAFPAFRRRSFRREPDLTHSMAYEAALVGARPGVLDDVDWQVEGEEIIARPVTSHNDLRRALFDTPRWSREDWLNLGRAELIARLTRADAGQTLVDFLSGPLSP</sequence>
<proteinExistence type="predicted"/>
<keyword evidence="2" id="KW-0808">Transferase</keyword>
<gene>
    <name evidence="2" type="ORF">SAMN04487859_102248</name>
</gene>
<reference evidence="3" key="1">
    <citation type="submission" date="2016-10" db="EMBL/GenBank/DDBJ databases">
        <authorList>
            <person name="Varghese N."/>
            <person name="Submissions S."/>
        </authorList>
    </citation>
    <scope>NUCLEOTIDE SEQUENCE [LARGE SCALE GENOMIC DNA]</scope>
    <source>
        <strain evidence="3">DSM 28463</strain>
    </source>
</reference>
<dbReference type="EMBL" id="FOVP01000002">
    <property type="protein sequence ID" value="SFN44504.1"/>
    <property type="molecule type" value="Genomic_DNA"/>
</dbReference>
<dbReference type="InterPro" id="IPR006342">
    <property type="entry name" value="FkbM_mtfrase"/>
</dbReference>
<dbReference type="SUPFAM" id="SSF53335">
    <property type="entry name" value="S-adenosyl-L-methionine-dependent methyltransferases"/>
    <property type="match status" value="1"/>
</dbReference>
<dbReference type="InterPro" id="IPR029063">
    <property type="entry name" value="SAM-dependent_MTases_sf"/>
</dbReference>
<dbReference type="GO" id="GO:0032259">
    <property type="term" value="P:methylation"/>
    <property type="evidence" value="ECO:0007669"/>
    <property type="project" value="UniProtKB-KW"/>
</dbReference>
<dbReference type="Pfam" id="PF05050">
    <property type="entry name" value="Methyltransf_21"/>
    <property type="match status" value="1"/>
</dbReference>
<accession>A0A1I4Z2K1</accession>
<keyword evidence="3" id="KW-1185">Reference proteome</keyword>
<dbReference type="AlphaFoldDB" id="A0A1I4Z2K1"/>
<dbReference type="Gene3D" id="3.40.50.150">
    <property type="entry name" value="Vaccinia Virus protein VP39"/>
    <property type="match status" value="1"/>
</dbReference>
<evidence type="ECO:0000313" key="3">
    <source>
        <dbReference type="Proteomes" id="UP000198599"/>
    </source>
</evidence>
<keyword evidence="2" id="KW-0489">Methyltransferase</keyword>
<evidence type="ECO:0000259" key="1">
    <source>
        <dbReference type="Pfam" id="PF05050"/>
    </source>
</evidence>
<evidence type="ECO:0000313" key="2">
    <source>
        <dbReference type="EMBL" id="SFN44504.1"/>
    </source>
</evidence>
<name>A0A1I4Z2K1_9RHOB</name>
<dbReference type="RefSeq" id="WP_177193769.1">
    <property type="nucleotide sequence ID" value="NZ_FOVP01000002.1"/>
</dbReference>
<protein>
    <submittedName>
        <fullName evidence="2">Methyltransferase, FkbM family</fullName>
    </submittedName>
</protein>